<comment type="caution">
    <text evidence="4">The sequence shown here is derived from an EMBL/GenBank/DDBJ whole genome shotgun (WGS) entry which is preliminary data.</text>
</comment>
<dbReference type="Proteomes" id="UP001597338">
    <property type="component" value="Unassembled WGS sequence"/>
</dbReference>
<evidence type="ECO:0000313" key="4">
    <source>
        <dbReference type="EMBL" id="MFD2024637.1"/>
    </source>
</evidence>
<organism evidence="4 5">
    <name type="scientific">Promicromonospora aerolata</name>
    <dbReference type="NCBI Taxonomy" id="195749"/>
    <lineage>
        <taxon>Bacteria</taxon>
        <taxon>Bacillati</taxon>
        <taxon>Actinomycetota</taxon>
        <taxon>Actinomycetes</taxon>
        <taxon>Micrococcales</taxon>
        <taxon>Promicromonosporaceae</taxon>
        <taxon>Promicromonospora</taxon>
    </lineage>
</organism>
<protein>
    <submittedName>
        <fullName evidence="4">Anti-sigma factor family protein</fullName>
    </submittedName>
</protein>
<gene>
    <name evidence="4" type="ORF">ACFSL2_03855</name>
</gene>
<keyword evidence="5" id="KW-1185">Reference proteome</keyword>
<feature type="domain" description="Putative zinc-finger" evidence="3">
    <location>
        <begin position="3"/>
        <end position="28"/>
    </location>
</feature>
<accession>A0ABW4V330</accession>
<name>A0ABW4V330_9MICO</name>
<dbReference type="InterPro" id="IPR041916">
    <property type="entry name" value="Anti_sigma_zinc_sf"/>
</dbReference>
<evidence type="ECO:0000259" key="3">
    <source>
        <dbReference type="Pfam" id="PF13490"/>
    </source>
</evidence>
<proteinExistence type="predicted"/>
<keyword evidence="2" id="KW-0804">Transcription</keyword>
<dbReference type="Gene3D" id="1.10.10.1320">
    <property type="entry name" value="Anti-sigma factor, zinc-finger domain"/>
    <property type="match status" value="1"/>
</dbReference>
<evidence type="ECO:0000256" key="1">
    <source>
        <dbReference type="ARBA" id="ARBA00023015"/>
    </source>
</evidence>
<sequence>MARLLQAYLDGELDAGRARRVAVHLDGCWRCGLEASAYEAIKVAVSAVSTHGGPVSHEAVARLRDFADRLAEAQP</sequence>
<evidence type="ECO:0000256" key="2">
    <source>
        <dbReference type="ARBA" id="ARBA00023163"/>
    </source>
</evidence>
<dbReference type="EMBL" id="JBHUHF010000001">
    <property type="protein sequence ID" value="MFD2024637.1"/>
    <property type="molecule type" value="Genomic_DNA"/>
</dbReference>
<dbReference type="RefSeq" id="WP_377196574.1">
    <property type="nucleotide sequence ID" value="NZ_JBHUHF010000001.1"/>
</dbReference>
<dbReference type="Pfam" id="PF13490">
    <property type="entry name" value="zf-HC2"/>
    <property type="match status" value="1"/>
</dbReference>
<dbReference type="InterPro" id="IPR027383">
    <property type="entry name" value="Znf_put"/>
</dbReference>
<reference evidence="5" key="1">
    <citation type="journal article" date="2019" name="Int. J. Syst. Evol. Microbiol.">
        <title>The Global Catalogue of Microorganisms (GCM) 10K type strain sequencing project: providing services to taxonomists for standard genome sequencing and annotation.</title>
        <authorList>
            <consortium name="The Broad Institute Genomics Platform"/>
            <consortium name="The Broad Institute Genome Sequencing Center for Infectious Disease"/>
            <person name="Wu L."/>
            <person name="Ma J."/>
        </authorList>
    </citation>
    <scope>NUCLEOTIDE SEQUENCE [LARGE SCALE GENOMIC DNA]</scope>
    <source>
        <strain evidence="5">CCM 7043</strain>
    </source>
</reference>
<evidence type="ECO:0000313" key="5">
    <source>
        <dbReference type="Proteomes" id="UP001597338"/>
    </source>
</evidence>
<keyword evidence="1" id="KW-0805">Transcription regulation</keyword>